<dbReference type="Proteomes" id="UP000078576">
    <property type="component" value="Unassembled WGS sequence"/>
</dbReference>
<evidence type="ECO:0000313" key="2">
    <source>
        <dbReference type="EMBL" id="KUI54185.1"/>
    </source>
</evidence>
<dbReference type="EMBL" id="KN714672">
    <property type="protein sequence ID" value="KUI54185.1"/>
    <property type="molecule type" value="Genomic_DNA"/>
</dbReference>
<protein>
    <submittedName>
        <fullName evidence="2">Uncharacterized protein</fullName>
    </submittedName>
</protein>
<evidence type="ECO:0000256" key="1">
    <source>
        <dbReference type="SAM" id="MobiDB-lite"/>
    </source>
</evidence>
<gene>
    <name evidence="2" type="ORF">VP1G_10648</name>
</gene>
<reference evidence="3" key="1">
    <citation type="submission" date="2014-12" db="EMBL/GenBank/DDBJ databases">
        <title>Genome Sequence of Valsa Canker Pathogens Uncovers a Specific Adaption of Colonization on Woody Bark.</title>
        <authorList>
            <person name="Yin Z."/>
            <person name="Liu H."/>
            <person name="Gao X."/>
            <person name="Li Z."/>
            <person name="Song N."/>
            <person name="Ke X."/>
            <person name="Dai Q."/>
            <person name="Wu Y."/>
            <person name="Sun Y."/>
            <person name="Xu J.-R."/>
            <person name="Kang Z.K."/>
            <person name="Wang L."/>
            <person name="Huang L."/>
        </authorList>
    </citation>
    <scope>NUCLEOTIDE SEQUENCE [LARGE SCALE GENOMIC DNA]</scope>
    <source>
        <strain evidence="3">SXYL134</strain>
    </source>
</reference>
<proteinExistence type="predicted"/>
<sequence length="219" mass="23980">MALEPAQSFICVFLLRQGREPVLLFGPQLSLPLRVTLGDIRDERRVALVRDARDEAVQPVVEHVGQRPGRAGARADLRGPFGGRHEELAGDAVRGRGLAADAQLLAEPVHGLEPLERPDDDDLLGDGLAVAHALDEVEQLRHERRDAAAARDQDARVERRQVPPHAARRDGEWVVLEQRYARHAQVEVLAGGPSQLGGDGDLDAVLSHDLDGRLVSYQE</sequence>
<evidence type="ECO:0000313" key="3">
    <source>
        <dbReference type="Proteomes" id="UP000078576"/>
    </source>
</evidence>
<organism evidence="2 3">
    <name type="scientific">Cytospora mali</name>
    <name type="common">Apple Valsa canker fungus</name>
    <name type="synonym">Valsa mali</name>
    <dbReference type="NCBI Taxonomy" id="578113"/>
    <lineage>
        <taxon>Eukaryota</taxon>
        <taxon>Fungi</taxon>
        <taxon>Dikarya</taxon>
        <taxon>Ascomycota</taxon>
        <taxon>Pezizomycotina</taxon>
        <taxon>Sordariomycetes</taxon>
        <taxon>Sordariomycetidae</taxon>
        <taxon>Diaporthales</taxon>
        <taxon>Cytosporaceae</taxon>
        <taxon>Cytospora</taxon>
    </lineage>
</organism>
<feature type="region of interest" description="Disordered" evidence="1">
    <location>
        <begin position="145"/>
        <end position="164"/>
    </location>
</feature>
<dbReference type="AlphaFoldDB" id="A0A194UR84"/>
<name>A0A194UR84_CYTMA</name>
<accession>A0A194UR84</accession>
<keyword evidence="3" id="KW-1185">Reference proteome</keyword>